<dbReference type="PANTHER" id="PTHR38457">
    <property type="entry name" value="REGULATOR ABRB-RELATED"/>
    <property type="match status" value="1"/>
</dbReference>
<dbReference type="PANTHER" id="PTHR38457:SF1">
    <property type="entry name" value="REGULATOR ABRB-RELATED"/>
    <property type="match status" value="1"/>
</dbReference>
<dbReference type="STRING" id="1547922.ISF6_0196"/>
<dbReference type="PIRSF" id="PIRSF038991">
    <property type="entry name" value="Protein_AbrB"/>
    <property type="match status" value="1"/>
</dbReference>
<organism evidence="2 3">
    <name type="scientific">Piscinibacter sakaiensis</name>
    <name type="common">Ideonella sakaiensis</name>
    <dbReference type="NCBI Taxonomy" id="1547922"/>
    <lineage>
        <taxon>Bacteria</taxon>
        <taxon>Pseudomonadati</taxon>
        <taxon>Pseudomonadota</taxon>
        <taxon>Betaproteobacteria</taxon>
        <taxon>Burkholderiales</taxon>
        <taxon>Sphaerotilaceae</taxon>
        <taxon>Piscinibacter</taxon>
    </lineage>
</organism>
<keyword evidence="1" id="KW-0812">Transmembrane</keyword>
<evidence type="ECO:0000313" key="2">
    <source>
        <dbReference type="EMBL" id="GAP38883.1"/>
    </source>
</evidence>
<dbReference type="OrthoDB" id="8527964at2"/>
<keyword evidence="2" id="KW-0560">Oxidoreductase</keyword>
<dbReference type="Proteomes" id="UP000037660">
    <property type="component" value="Unassembled WGS sequence"/>
</dbReference>
<feature type="transmembrane region" description="Helical" evidence="1">
    <location>
        <begin position="90"/>
        <end position="108"/>
    </location>
</feature>
<name>A0A0K8P8A0_PISS1</name>
<dbReference type="Pfam" id="PF05145">
    <property type="entry name" value="AbrB"/>
    <property type="match status" value="1"/>
</dbReference>
<keyword evidence="1" id="KW-1133">Transmembrane helix</keyword>
<accession>A0A0K8P8A0</accession>
<dbReference type="InterPro" id="IPR007820">
    <property type="entry name" value="AbrB_fam"/>
</dbReference>
<dbReference type="NCBIfam" id="TIGR03082">
    <property type="entry name" value="Gneg_AbrB_dup"/>
    <property type="match status" value="1"/>
</dbReference>
<reference evidence="3" key="1">
    <citation type="submission" date="2015-07" db="EMBL/GenBank/DDBJ databases">
        <title>Discovery of a poly(ethylene terephthalate assimilation.</title>
        <authorList>
            <person name="Yoshida S."/>
            <person name="Hiraga K."/>
            <person name="Takehana T."/>
            <person name="Taniguchi I."/>
            <person name="Yamaji H."/>
            <person name="Maeda Y."/>
            <person name="Toyohara K."/>
            <person name="Miyamoto K."/>
            <person name="Kimura Y."/>
            <person name="Oda K."/>
        </authorList>
    </citation>
    <scope>NUCLEOTIDE SEQUENCE [LARGE SCALE GENOMIC DNA]</scope>
    <source>
        <strain evidence="3">NBRC 110686 / TISTR 2288 / 201-F6</strain>
    </source>
</reference>
<dbReference type="GO" id="GO:0016020">
    <property type="term" value="C:membrane"/>
    <property type="evidence" value="ECO:0007669"/>
    <property type="project" value="InterPro"/>
</dbReference>
<dbReference type="GO" id="GO:0004497">
    <property type="term" value="F:monooxygenase activity"/>
    <property type="evidence" value="ECO:0007669"/>
    <property type="project" value="UniProtKB-KW"/>
</dbReference>
<feature type="transmembrane region" description="Helical" evidence="1">
    <location>
        <begin position="328"/>
        <end position="351"/>
    </location>
</feature>
<feature type="transmembrane region" description="Helical" evidence="1">
    <location>
        <begin position="38"/>
        <end position="59"/>
    </location>
</feature>
<protein>
    <submittedName>
        <fullName evidence="2">Ammonia monooxygenase</fullName>
    </submittedName>
</protein>
<sequence>MAAAGARQAARLAGTLALALAAALGCAALHTPIPWMLGPLLAVTLASLAGAPTAASVLLRALAQAVLGVSLGLYFTPPVLQLLATLGGAIAAAVAWALLIGTLFGAWLRRRQAGAFPGLSPAAMRCTSYYAGAVGAASEMTLQAERVGARADLVAAAHGLRMLIVVVVIPFAMLATRSLWGESAAAAVGGLPPLRPVGAAGLALLALAAAGGALAARALRLTNPWFLGPLAVAIALAATERAPSGVPTALSNAAQLLIGVSLGVRFSPGFLRVAPGWMAHVALGTLAMILASALFGAGLGALCGVPLATAVLGTAPGGMAEMAITAKVLQLGVPLVTAFQVSRMVAVLVLVQPLYRLLYGRGPVGGTPDDEAAPPSSGLPPR</sequence>
<proteinExistence type="predicted"/>
<feature type="transmembrane region" description="Helical" evidence="1">
    <location>
        <begin position="226"/>
        <end position="243"/>
    </location>
</feature>
<dbReference type="EMBL" id="BBYR01000101">
    <property type="protein sequence ID" value="GAP38883.1"/>
    <property type="molecule type" value="Genomic_DNA"/>
</dbReference>
<evidence type="ECO:0000313" key="3">
    <source>
        <dbReference type="Proteomes" id="UP000037660"/>
    </source>
</evidence>
<feature type="transmembrane region" description="Helical" evidence="1">
    <location>
        <begin position="160"/>
        <end position="180"/>
    </location>
</feature>
<feature type="transmembrane region" description="Helical" evidence="1">
    <location>
        <begin position="66"/>
        <end position="84"/>
    </location>
</feature>
<reference evidence="2 3" key="2">
    <citation type="journal article" date="2016" name="Science">
        <title>A bacterium that degrades and assimilates poly(ethylene terephthalate).</title>
        <authorList>
            <person name="Yoshida S."/>
            <person name="Hiraga K."/>
            <person name="Takehana T."/>
            <person name="Taniguchi I."/>
            <person name="Yamaji H."/>
            <person name="Maeda Y."/>
            <person name="Toyohara K."/>
            <person name="Miyamoto K."/>
            <person name="Kimura Y."/>
            <person name="Oda K."/>
        </authorList>
    </citation>
    <scope>NUCLEOTIDE SEQUENCE [LARGE SCALE GENOMIC DNA]</scope>
    <source>
        <strain evidence="3">NBRC 110686 / TISTR 2288 / 201-F6</strain>
    </source>
</reference>
<gene>
    <name evidence="2" type="ORF">ISF6_0196</name>
</gene>
<dbReference type="PROSITE" id="PS51257">
    <property type="entry name" value="PROKAR_LIPOPROTEIN"/>
    <property type="match status" value="1"/>
</dbReference>
<dbReference type="GO" id="GO:0010468">
    <property type="term" value="P:regulation of gene expression"/>
    <property type="evidence" value="ECO:0007669"/>
    <property type="project" value="InterPro"/>
</dbReference>
<evidence type="ECO:0000256" key="1">
    <source>
        <dbReference type="SAM" id="Phobius"/>
    </source>
</evidence>
<dbReference type="RefSeq" id="WP_054022720.1">
    <property type="nucleotide sequence ID" value="NZ_BBYR01000101.1"/>
</dbReference>
<dbReference type="AlphaFoldDB" id="A0A0K8P8A0"/>
<keyword evidence="2" id="KW-0503">Monooxygenase</keyword>
<feature type="transmembrane region" description="Helical" evidence="1">
    <location>
        <begin position="200"/>
        <end position="219"/>
    </location>
</feature>
<keyword evidence="3" id="KW-1185">Reference proteome</keyword>
<keyword evidence="1" id="KW-0472">Membrane</keyword>
<comment type="caution">
    <text evidence="2">The sequence shown here is derived from an EMBL/GenBank/DDBJ whole genome shotgun (WGS) entry which is preliminary data.</text>
</comment>
<dbReference type="InterPro" id="IPR017516">
    <property type="entry name" value="AbrB_dup"/>
</dbReference>
<feature type="transmembrane region" description="Helical" evidence="1">
    <location>
        <begin position="283"/>
        <end position="308"/>
    </location>
</feature>